<organism evidence="1 2">
    <name type="scientific">Cuscuta campestris</name>
    <dbReference type="NCBI Taxonomy" id="132261"/>
    <lineage>
        <taxon>Eukaryota</taxon>
        <taxon>Viridiplantae</taxon>
        <taxon>Streptophyta</taxon>
        <taxon>Embryophyta</taxon>
        <taxon>Tracheophyta</taxon>
        <taxon>Spermatophyta</taxon>
        <taxon>Magnoliopsida</taxon>
        <taxon>eudicotyledons</taxon>
        <taxon>Gunneridae</taxon>
        <taxon>Pentapetalae</taxon>
        <taxon>asterids</taxon>
        <taxon>lamiids</taxon>
        <taxon>Solanales</taxon>
        <taxon>Convolvulaceae</taxon>
        <taxon>Cuscuteae</taxon>
        <taxon>Cuscuta</taxon>
        <taxon>Cuscuta subgen. Grammica</taxon>
        <taxon>Cuscuta sect. Cleistogrammica</taxon>
    </lineage>
</organism>
<dbReference type="AlphaFoldDB" id="A0A484NRR6"/>
<dbReference type="Proteomes" id="UP000595140">
    <property type="component" value="Unassembled WGS sequence"/>
</dbReference>
<evidence type="ECO:0000313" key="1">
    <source>
        <dbReference type="EMBL" id="VFR02727.1"/>
    </source>
</evidence>
<reference evidence="1 2" key="1">
    <citation type="submission" date="2018-04" db="EMBL/GenBank/DDBJ databases">
        <authorList>
            <person name="Vogel A."/>
        </authorList>
    </citation>
    <scope>NUCLEOTIDE SEQUENCE [LARGE SCALE GENOMIC DNA]</scope>
</reference>
<evidence type="ECO:0000313" key="2">
    <source>
        <dbReference type="Proteomes" id="UP000595140"/>
    </source>
</evidence>
<dbReference type="EMBL" id="OOIL02006840">
    <property type="protein sequence ID" value="VFR02727.1"/>
    <property type="molecule type" value="Genomic_DNA"/>
</dbReference>
<sequence length="113" mass="12764">MRIAERRSTEKRVGCHTSLLRFKKTSGEGNSHSALGSLLHRRKLASLLHRSQRRSIISSPSLIFTGSPPFFAIHEKRLTKTLREEIVIPLPTTVTVQNTNALICIRYVHFVCG</sequence>
<proteinExistence type="predicted"/>
<name>A0A484NRR6_9ASTE</name>
<accession>A0A484NRR6</accession>
<protein>
    <submittedName>
        <fullName evidence="1">Uncharacterized protein</fullName>
    </submittedName>
</protein>
<gene>
    <name evidence="1" type="ORF">CCAM_LOCUS44502</name>
</gene>
<keyword evidence="2" id="KW-1185">Reference proteome</keyword>